<evidence type="ECO:0000256" key="1">
    <source>
        <dbReference type="ARBA" id="ARBA00009437"/>
    </source>
</evidence>
<gene>
    <name evidence="6" type="ORF">SAMN04489718_2557</name>
</gene>
<dbReference type="InterPro" id="IPR036390">
    <property type="entry name" value="WH_DNA-bd_sf"/>
</dbReference>
<evidence type="ECO:0000256" key="2">
    <source>
        <dbReference type="ARBA" id="ARBA00023015"/>
    </source>
</evidence>
<dbReference type="SUPFAM" id="SSF46785">
    <property type="entry name" value="Winged helix' DNA-binding domain"/>
    <property type="match status" value="1"/>
</dbReference>
<dbReference type="Proteomes" id="UP000199301">
    <property type="component" value="Unassembled WGS sequence"/>
</dbReference>
<dbReference type="InterPro" id="IPR000847">
    <property type="entry name" value="LysR_HTH_N"/>
</dbReference>
<keyword evidence="7" id="KW-1185">Reference proteome</keyword>
<name>A0A1H1EIB1_9ACTN</name>
<dbReference type="GO" id="GO:0003700">
    <property type="term" value="F:DNA-binding transcription factor activity"/>
    <property type="evidence" value="ECO:0007669"/>
    <property type="project" value="InterPro"/>
</dbReference>
<dbReference type="EMBL" id="FNKO01000002">
    <property type="protein sequence ID" value="SDQ88531.1"/>
    <property type="molecule type" value="Genomic_DNA"/>
</dbReference>
<evidence type="ECO:0000256" key="4">
    <source>
        <dbReference type="ARBA" id="ARBA00023163"/>
    </source>
</evidence>
<dbReference type="GO" id="GO:0003677">
    <property type="term" value="F:DNA binding"/>
    <property type="evidence" value="ECO:0007669"/>
    <property type="project" value="UniProtKB-KW"/>
</dbReference>
<keyword evidence="4" id="KW-0804">Transcription</keyword>
<dbReference type="InterPro" id="IPR005119">
    <property type="entry name" value="LysR_subst-bd"/>
</dbReference>
<dbReference type="Pfam" id="PF00126">
    <property type="entry name" value="HTH_1"/>
    <property type="match status" value="1"/>
</dbReference>
<sequence>MSVVLIGEGVEVLMASEQQADDMARTRDIPHIGFLYPSGMKIDEASVAMGMEKRHLRYALALAEHRHFGRAAAALAIAQPPLSKQIAALERELEVRLFDRTAHGVWPTAAGEVFLTRARRALCEMSTAATEAGRAARGETGQLRMGFIGSALLELLPSVLGRFRRDRPDVRLELHEMSTASSAAALIDGELDVTITRGVPRGVGAEGLVSVAVDRDHLVAVVGSAHPYAGQAKVSVEQLKHQQLIVAPEAEEPATIARLRELLGDAAPGAGAVTEARDLHTIIGLAACGVGVGLGPARMRAAARAGTWVCDVEPRVELPELVLSFRADDRSPALAAFLDTTRKLCPGVRRSLHERSRQ</sequence>
<dbReference type="AlphaFoldDB" id="A0A1H1EIB1"/>
<dbReference type="STRING" id="995062.SAMN04489718_2557"/>
<reference evidence="7" key="1">
    <citation type="submission" date="2016-10" db="EMBL/GenBank/DDBJ databases">
        <authorList>
            <person name="Varghese N."/>
            <person name="Submissions S."/>
        </authorList>
    </citation>
    <scope>NUCLEOTIDE SEQUENCE [LARGE SCALE GENOMIC DNA]</scope>
    <source>
        <strain evidence="7">DSM 45459</strain>
    </source>
</reference>
<comment type="similarity">
    <text evidence="1">Belongs to the LysR transcriptional regulatory family.</text>
</comment>
<dbReference type="PROSITE" id="PS50931">
    <property type="entry name" value="HTH_LYSR"/>
    <property type="match status" value="1"/>
</dbReference>
<accession>A0A1H1EIB1</accession>
<dbReference type="Gene3D" id="1.10.10.10">
    <property type="entry name" value="Winged helix-like DNA-binding domain superfamily/Winged helix DNA-binding domain"/>
    <property type="match status" value="1"/>
</dbReference>
<protein>
    <submittedName>
        <fullName evidence="6">DNA-binding transcriptional regulator, LysR family</fullName>
    </submittedName>
</protein>
<organism evidence="6 7">
    <name type="scientific">Actinopolyspora saharensis</name>
    <dbReference type="NCBI Taxonomy" id="995062"/>
    <lineage>
        <taxon>Bacteria</taxon>
        <taxon>Bacillati</taxon>
        <taxon>Actinomycetota</taxon>
        <taxon>Actinomycetes</taxon>
        <taxon>Actinopolysporales</taxon>
        <taxon>Actinopolysporaceae</taxon>
        <taxon>Actinopolyspora</taxon>
    </lineage>
</organism>
<feature type="domain" description="HTH lysR-type" evidence="5">
    <location>
        <begin position="51"/>
        <end position="108"/>
    </location>
</feature>
<dbReference type="Pfam" id="PF03466">
    <property type="entry name" value="LysR_substrate"/>
    <property type="match status" value="1"/>
</dbReference>
<evidence type="ECO:0000313" key="6">
    <source>
        <dbReference type="EMBL" id="SDQ88531.1"/>
    </source>
</evidence>
<dbReference type="PANTHER" id="PTHR30346">
    <property type="entry name" value="TRANSCRIPTIONAL DUAL REGULATOR HCAR-RELATED"/>
    <property type="match status" value="1"/>
</dbReference>
<evidence type="ECO:0000256" key="3">
    <source>
        <dbReference type="ARBA" id="ARBA00023125"/>
    </source>
</evidence>
<dbReference type="GO" id="GO:0032993">
    <property type="term" value="C:protein-DNA complex"/>
    <property type="evidence" value="ECO:0007669"/>
    <property type="project" value="TreeGrafter"/>
</dbReference>
<dbReference type="Gene3D" id="3.40.190.10">
    <property type="entry name" value="Periplasmic binding protein-like II"/>
    <property type="match status" value="2"/>
</dbReference>
<dbReference type="FunFam" id="1.10.10.10:FF:000001">
    <property type="entry name" value="LysR family transcriptional regulator"/>
    <property type="match status" value="1"/>
</dbReference>
<dbReference type="PANTHER" id="PTHR30346:SF28">
    <property type="entry name" value="HTH-TYPE TRANSCRIPTIONAL REGULATOR CYNR"/>
    <property type="match status" value="1"/>
</dbReference>
<proteinExistence type="inferred from homology"/>
<dbReference type="PRINTS" id="PR00039">
    <property type="entry name" value="HTHLYSR"/>
</dbReference>
<evidence type="ECO:0000313" key="7">
    <source>
        <dbReference type="Proteomes" id="UP000199301"/>
    </source>
</evidence>
<dbReference type="InterPro" id="IPR036388">
    <property type="entry name" value="WH-like_DNA-bd_sf"/>
</dbReference>
<dbReference type="CDD" id="cd08414">
    <property type="entry name" value="PBP2_LTTR_aromatics_like"/>
    <property type="match status" value="1"/>
</dbReference>
<dbReference type="SUPFAM" id="SSF53850">
    <property type="entry name" value="Periplasmic binding protein-like II"/>
    <property type="match status" value="1"/>
</dbReference>
<keyword evidence="3 6" id="KW-0238">DNA-binding</keyword>
<keyword evidence="2" id="KW-0805">Transcription regulation</keyword>
<evidence type="ECO:0000259" key="5">
    <source>
        <dbReference type="PROSITE" id="PS50931"/>
    </source>
</evidence>